<dbReference type="InterPro" id="IPR016032">
    <property type="entry name" value="Sig_transdc_resp-reg_C-effctor"/>
</dbReference>
<dbReference type="STRING" id="381665.SAMN05216554_0798"/>
<dbReference type="EMBL" id="FNPZ01000001">
    <property type="protein sequence ID" value="SDY58565.1"/>
    <property type="molecule type" value="Genomic_DNA"/>
</dbReference>
<keyword evidence="2" id="KW-0238">DNA-binding</keyword>
<sequence>MTTGTTEPGPLTEGEWEFEGRDALLDRVTSAIEATPALAVVLLGPTGIGKSRLAAESAARLGASAWSALRLSGRTSVTSLPLGGLSPLFASSGAEDAAPGVDLTTLAADPLSLLAAVTARIRSLGGPGRILVVVDDLQAFDDLSVALLTQLVHSGVVKLLATIGDGAPIPDALLALWSESAAVRIDVPPLDSAASEALLARALGGSVARRTAEELHRAAGGNPLFLRELCAGAVRAGTLVVESGVWQLIGEPVGTPALGEVIARRLRAITPAQLDVIERLAVCQPLPVRELHTPGARTSVTELERAGLVVVRESGGRMLAELAQPHYVGVIRGTMSILRVEDILIEQADIVASADPTPDDAFRVAVWRLDAGQPASPELLLTGARLAQLTHDHALAAKLSQAAIDAGATGGLPHLILADALRRLGDAEGARSAAEAGSAHDQTAPAAELLSVRIASTLALIRHDQPGGIVDALQLLSEADARFPTHSALIAITRSMMLFTVERTGEALAEIETLLHTPGLPAELREMVAMAAAMPLAGLGRWSESQEEVERLLGGGMIARDRAFALFTAASASLVGGSLDVARRWALEALSESVQFDDEVSTRYAELLLGHVLLQIGQVSSATRWLGDAIAGASVKGPKNLHRVALGTLALAHIAAGETDAAETVLRSLRTDAPEGNFHVRLAEAQLTAVRGQPAAAIERLRADAEHHVASGAIYLATALLFQAARIGSRAEGVIPATALTATLRLVADRVAELAASGDSPLFQARAAHTRAVAEPSAIGFTDAGERWLQLGATLSAAEAFAAAGRAARVAGRAHEAAALHDRALHLLESCPGADTSGIRDSAPDVLTRREREVVDLARLGLTSQEIASRLFLSIRTVDNHLQSSYGKLGIGGRRDLIAPSAQTSASPSAPISGSPGPAAR</sequence>
<dbReference type="GO" id="GO:0006355">
    <property type="term" value="P:regulation of DNA-templated transcription"/>
    <property type="evidence" value="ECO:0007669"/>
    <property type="project" value="InterPro"/>
</dbReference>
<evidence type="ECO:0000313" key="6">
    <source>
        <dbReference type="EMBL" id="SDY58565.1"/>
    </source>
</evidence>
<feature type="domain" description="HTH luxR-type" evidence="5">
    <location>
        <begin position="840"/>
        <end position="905"/>
    </location>
</feature>
<dbReference type="CDD" id="cd06170">
    <property type="entry name" value="LuxR_C_like"/>
    <property type="match status" value="1"/>
</dbReference>
<dbReference type="SUPFAM" id="SSF48452">
    <property type="entry name" value="TPR-like"/>
    <property type="match status" value="1"/>
</dbReference>
<evidence type="ECO:0000256" key="1">
    <source>
        <dbReference type="ARBA" id="ARBA00023015"/>
    </source>
</evidence>
<evidence type="ECO:0000259" key="5">
    <source>
        <dbReference type="PROSITE" id="PS50043"/>
    </source>
</evidence>
<dbReference type="InterPro" id="IPR041664">
    <property type="entry name" value="AAA_16"/>
</dbReference>
<proteinExistence type="predicted"/>
<keyword evidence="1" id="KW-0805">Transcription regulation</keyword>
<evidence type="ECO:0000256" key="3">
    <source>
        <dbReference type="ARBA" id="ARBA00023163"/>
    </source>
</evidence>
<reference evidence="6 7" key="1">
    <citation type="submission" date="2016-10" db="EMBL/GenBank/DDBJ databases">
        <authorList>
            <person name="de Groot N.N."/>
        </authorList>
    </citation>
    <scope>NUCLEOTIDE SEQUENCE [LARGE SCALE GENOMIC DNA]</scope>
    <source>
        <strain evidence="6 7">CGMCC 4.3491</strain>
    </source>
</reference>
<dbReference type="InterPro" id="IPR036388">
    <property type="entry name" value="WH-like_DNA-bd_sf"/>
</dbReference>
<name>A0A1H3L3V3_9MICO</name>
<dbReference type="Proteomes" id="UP000198891">
    <property type="component" value="Unassembled WGS sequence"/>
</dbReference>
<dbReference type="SUPFAM" id="SSF46894">
    <property type="entry name" value="C-terminal effector domain of the bipartite response regulators"/>
    <property type="match status" value="1"/>
</dbReference>
<dbReference type="Gene3D" id="1.25.40.10">
    <property type="entry name" value="Tetratricopeptide repeat domain"/>
    <property type="match status" value="1"/>
</dbReference>
<feature type="region of interest" description="Disordered" evidence="4">
    <location>
        <begin position="899"/>
        <end position="921"/>
    </location>
</feature>
<dbReference type="RefSeq" id="WP_175494110.1">
    <property type="nucleotide sequence ID" value="NZ_FNPZ01000001.1"/>
</dbReference>
<evidence type="ECO:0000313" key="7">
    <source>
        <dbReference type="Proteomes" id="UP000198891"/>
    </source>
</evidence>
<dbReference type="InterPro" id="IPR000792">
    <property type="entry name" value="Tscrpt_reg_LuxR_C"/>
</dbReference>
<dbReference type="InterPro" id="IPR011990">
    <property type="entry name" value="TPR-like_helical_dom_sf"/>
</dbReference>
<dbReference type="GO" id="GO:0003677">
    <property type="term" value="F:DNA binding"/>
    <property type="evidence" value="ECO:0007669"/>
    <property type="project" value="UniProtKB-KW"/>
</dbReference>
<accession>A0A1H3L3V3</accession>
<protein>
    <submittedName>
        <fullName evidence="6">AAA ATPase domain-containing protein</fullName>
    </submittedName>
</protein>
<dbReference type="Pfam" id="PF13191">
    <property type="entry name" value="AAA_16"/>
    <property type="match status" value="1"/>
</dbReference>
<dbReference type="Gene3D" id="1.10.10.10">
    <property type="entry name" value="Winged helix-like DNA-binding domain superfamily/Winged helix DNA-binding domain"/>
    <property type="match status" value="1"/>
</dbReference>
<dbReference type="Pfam" id="PF00196">
    <property type="entry name" value="GerE"/>
    <property type="match status" value="1"/>
</dbReference>
<organism evidence="6 7">
    <name type="scientific">Herbiconiux ginsengi</name>
    <dbReference type="NCBI Taxonomy" id="381665"/>
    <lineage>
        <taxon>Bacteria</taxon>
        <taxon>Bacillati</taxon>
        <taxon>Actinomycetota</taxon>
        <taxon>Actinomycetes</taxon>
        <taxon>Micrococcales</taxon>
        <taxon>Microbacteriaceae</taxon>
        <taxon>Herbiconiux</taxon>
    </lineage>
</organism>
<dbReference type="AlphaFoldDB" id="A0A1H3L3V3"/>
<dbReference type="SMART" id="SM00421">
    <property type="entry name" value="HTH_LUXR"/>
    <property type="match status" value="1"/>
</dbReference>
<evidence type="ECO:0000256" key="4">
    <source>
        <dbReference type="SAM" id="MobiDB-lite"/>
    </source>
</evidence>
<gene>
    <name evidence="6" type="ORF">SAMN05216554_0798</name>
</gene>
<dbReference type="SUPFAM" id="SSF52540">
    <property type="entry name" value="P-loop containing nucleoside triphosphate hydrolases"/>
    <property type="match status" value="1"/>
</dbReference>
<keyword evidence="3" id="KW-0804">Transcription</keyword>
<dbReference type="InterPro" id="IPR027417">
    <property type="entry name" value="P-loop_NTPase"/>
</dbReference>
<dbReference type="PROSITE" id="PS50043">
    <property type="entry name" value="HTH_LUXR_2"/>
    <property type="match status" value="1"/>
</dbReference>
<keyword evidence="7" id="KW-1185">Reference proteome</keyword>
<dbReference type="PANTHER" id="PTHR44688">
    <property type="entry name" value="DNA-BINDING TRANSCRIPTIONAL ACTIVATOR DEVR_DOSR"/>
    <property type="match status" value="1"/>
</dbReference>
<evidence type="ECO:0000256" key="2">
    <source>
        <dbReference type="ARBA" id="ARBA00023125"/>
    </source>
</evidence>
<dbReference type="PROSITE" id="PS00622">
    <property type="entry name" value="HTH_LUXR_1"/>
    <property type="match status" value="1"/>
</dbReference>
<dbReference type="PRINTS" id="PR00038">
    <property type="entry name" value="HTHLUXR"/>
</dbReference>
<dbReference type="PANTHER" id="PTHR44688:SF16">
    <property type="entry name" value="DNA-BINDING TRANSCRIPTIONAL ACTIVATOR DEVR_DOSR"/>
    <property type="match status" value="1"/>
</dbReference>